<comment type="caution">
    <text evidence="8">The sequence shown here is derived from an EMBL/GenBank/DDBJ whole genome shotgun (WGS) entry which is preliminary data.</text>
</comment>
<reference evidence="8 9" key="2">
    <citation type="submission" date="2018-12" db="EMBL/GenBank/DDBJ databases">
        <title>Rhizobacter gummiphilus sp. nov., a rubber-degrading bacterium isolated from the soil of a botanical garden in Japan.</title>
        <authorList>
            <person name="Shunsuke S.S."/>
        </authorList>
    </citation>
    <scope>NUCLEOTIDE SEQUENCE [LARGE SCALE GENOMIC DNA]</scope>
    <source>
        <strain evidence="8 9">S-16</strain>
    </source>
</reference>
<dbReference type="InterPro" id="IPR037925">
    <property type="entry name" value="FlgE/F/G-like"/>
</dbReference>
<evidence type="ECO:0000313" key="9">
    <source>
        <dbReference type="Proteomes" id="UP000267464"/>
    </source>
</evidence>
<evidence type="ECO:0000256" key="2">
    <source>
        <dbReference type="ARBA" id="ARBA00009677"/>
    </source>
</evidence>
<feature type="domain" description="Flagellar basal-body/hook protein C-terminal" evidence="6">
    <location>
        <begin position="212"/>
        <end position="257"/>
    </location>
</feature>
<dbReference type="InterPro" id="IPR010930">
    <property type="entry name" value="Flg_bb/hook_C_dom"/>
</dbReference>
<dbReference type="SUPFAM" id="SSF117143">
    <property type="entry name" value="Flagellar hook protein flgE"/>
    <property type="match status" value="1"/>
</dbReference>
<evidence type="ECO:0000259" key="6">
    <source>
        <dbReference type="Pfam" id="PF06429"/>
    </source>
</evidence>
<dbReference type="InterPro" id="IPR020013">
    <property type="entry name" value="Flagellar_FlgE/F/G"/>
</dbReference>
<feature type="domain" description="Flagellar basal body rod protein N-terminal" evidence="5">
    <location>
        <begin position="5"/>
        <end position="35"/>
    </location>
</feature>
<comment type="similarity">
    <text evidence="2 4">Belongs to the flagella basal body rod proteins family.</text>
</comment>
<evidence type="ECO:0000259" key="5">
    <source>
        <dbReference type="Pfam" id="PF00460"/>
    </source>
</evidence>
<keyword evidence="9" id="KW-1185">Reference proteome</keyword>
<dbReference type="GO" id="GO:0009425">
    <property type="term" value="C:bacterial-type flagellum basal body"/>
    <property type="evidence" value="ECO:0007669"/>
    <property type="project" value="UniProtKB-SubCell"/>
</dbReference>
<keyword evidence="8" id="KW-0969">Cilium</keyword>
<dbReference type="PROSITE" id="PS00588">
    <property type="entry name" value="FLAGELLA_BB_ROD"/>
    <property type="match status" value="1"/>
</dbReference>
<name>A0A3N7K717_9BURK</name>
<proteinExistence type="inferred from homology"/>
<dbReference type="AlphaFoldDB" id="A0A3N7K717"/>
<evidence type="ECO:0000259" key="7">
    <source>
        <dbReference type="Pfam" id="PF22692"/>
    </source>
</evidence>
<evidence type="ECO:0000256" key="3">
    <source>
        <dbReference type="ARBA" id="ARBA00023143"/>
    </source>
</evidence>
<dbReference type="RefSeq" id="WP_124539347.1">
    <property type="nucleotide sequence ID" value="NZ_QUSW01000001.1"/>
</dbReference>
<evidence type="ECO:0000313" key="8">
    <source>
        <dbReference type="EMBL" id="RQP26655.1"/>
    </source>
</evidence>
<dbReference type="EMBL" id="QUSW01000001">
    <property type="protein sequence ID" value="RQP26655.1"/>
    <property type="molecule type" value="Genomic_DNA"/>
</dbReference>
<dbReference type="PANTHER" id="PTHR30435">
    <property type="entry name" value="FLAGELLAR PROTEIN"/>
    <property type="match status" value="1"/>
</dbReference>
<sequence length="259" mass="26787">MNDALYIAATGLQAHQSNVDTVANNLANINTPGFKRTSANFHDVMRASAATAEGDAAATGNLAASPVGVKIASTVKDFSAGELRNTGSAMDIAIRGDGFIEVQMPDGSTAFSRGGSLVVDKDGLLATVEGHVLRPAIHVGRDISKLAIAADGSVSGTDANGRQTPVLGRIELVGFANTSGLRAQGDRLFKSTEVSGEAVPVKLGDSGGPSIAQGFVEASNVKLVDEMVTLMVAQRAYEMNVKVIQTADEMAAMSNNLRR</sequence>
<organism evidence="8 9">
    <name type="scientific">Piscinibacter terrae</name>
    <dbReference type="NCBI Taxonomy" id="2496871"/>
    <lineage>
        <taxon>Bacteria</taxon>
        <taxon>Pseudomonadati</taxon>
        <taxon>Pseudomonadota</taxon>
        <taxon>Betaproteobacteria</taxon>
        <taxon>Burkholderiales</taxon>
        <taxon>Sphaerotilaceae</taxon>
        <taxon>Piscinibacter</taxon>
    </lineage>
</organism>
<evidence type="ECO:0000256" key="1">
    <source>
        <dbReference type="ARBA" id="ARBA00004117"/>
    </source>
</evidence>
<gene>
    <name evidence="8" type="ORF">DZC73_06570</name>
</gene>
<keyword evidence="3 4" id="KW-0975">Bacterial flagellum</keyword>
<dbReference type="NCBIfam" id="TIGR03506">
    <property type="entry name" value="FlgEFG_subfam"/>
    <property type="match status" value="2"/>
</dbReference>
<dbReference type="PANTHER" id="PTHR30435:SF19">
    <property type="entry name" value="FLAGELLAR BASAL-BODY ROD PROTEIN FLGG"/>
    <property type="match status" value="1"/>
</dbReference>
<dbReference type="Pfam" id="PF22692">
    <property type="entry name" value="LlgE_F_G_D1"/>
    <property type="match status" value="1"/>
</dbReference>
<protein>
    <submittedName>
        <fullName evidence="8">Flagellar hook-basal body complex protein</fullName>
    </submittedName>
</protein>
<accession>A0A3N7K717</accession>
<feature type="domain" description="Flagellar hook protein FlgE/F/G-like D1" evidence="7">
    <location>
        <begin position="93"/>
        <end position="155"/>
    </location>
</feature>
<dbReference type="InterPro" id="IPR001444">
    <property type="entry name" value="Flag_bb_rod_N"/>
</dbReference>
<dbReference type="OrthoDB" id="9804559at2"/>
<evidence type="ECO:0000256" key="4">
    <source>
        <dbReference type="RuleBase" id="RU362116"/>
    </source>
</evidence>
<reference evidence="8 9" key="1">
    <citation type="submission" date="2018-08" db="EMBL/GenBank/DDBJ databases">
        <authorList>
            <person name="Khan S.A."/>
            <person name="Jeon C.O."/>
            <person name="Chun B.H."/>
            <person name="Jeong S.E."/>
        </authorList>
    </citation>
    <scope>NUCLEOTIDE SEQUENCE [LARGE SCALE GENOMIC DNA]</scope>
    <source>
        <strain evidence="8 9">S-16</strain>
    </source>
</reference>
<dbReference type="Pfam" id="PF06429">
    <property type="entry name" value="Flg_bbr_C"/>
    <property type="match status" value="1"/>
</dbReference>
<comment type="subcellular location">
    <subcellularLocation>
        <location evidence="1 4">Bacterial flagellum basal body</location>
    </subcellularLocation>
</comment>
<dbReference type="InterPro" id="IPR053967">
    <property type="entry name" value="LlgE_F_G-like_D1"/>
</dbReference>
<dbReference type="GO" id="GO:0071978">
    <property type="term" value="P:bacterial-type flagellum-dependent swarming motility"/>
    <property type="evidence" value="ECO:0007669"/>
    <property type="project" value="TreeGrafter"/>
</dbReference>
<dbReference type="Pfam" id="PF00460">
    <property type="entry name" value="Flg_bb_rod"/>
    <property type="match status" value="1"/>
</dbReference>
<dbReference type="Proteomes" id="UP000267464">
    <property type="component" value="Unassembled WGS sequence"/>
</dbReference>
<dbReference type="InterPro" id="IPR019776">
    <property type="entry name" value="Flagellar_basal_body_rod_CS"/>
</dbReference>
<keyword evidence="8" id="KW-0966">Cell projection</keyword>
<keyword evidence="8" id="KW-0282">Flagellum</keyword>